<proteinExistence type="predicted"/>
<gene>
    <name evidence="1" type="ORF">V8G54_015028</name>
</gene>
<dbReference type="EMBL" id="CP144696">
    <property type="protein sequence ID" value="WVZ10498.1"/>
    <property type="molecule type" value="Genomic_DNA"/>
</dbReference>
<reference evidence="1 2" key="1">
    <citation type="journal article" date="2023" name="Life. Sci Alliance">
        <title>Evolutionary insights into 3D genome organization and epigenetic landscape of Vigna mungo.</title>
        <authorList>
            <person name="Junaid A."/>
            <person name="Singh B."/>
            <person name="Bhatia S."/>
        </authorList>
    </citation>
    <scope>NUCLEOTIDE SEQUENCE [LARGE SCALE GENOMIC DNA]</scope>
    <source>
        <strain evidence="1">Urdbean</strain>
    </source>
</reference>
<sequence>MLPCKPSSTTKPLSVKSTAQCCSVTSMGALRSKHNRISVPAPSFFTTLMSPPILLTKFLTMQRPRPVPPCSRVVDGSACSKLSNTESHLLGSIPQPVSSTSNQSITLLSFIDAFFE</sequence>
<evidence type="ECO:0000313" key="1">
    <source>
        <dbReference type="EMBL" id="WVZ10498.1"/>
    </source>
</evidence>
<name>A0AAQ3NKG2_VIGMU</name>
<dbReference type="AlphaFoldDB" id="A0AAQ3NKG2"/>
<dbReference type="Proteomes" id="UP001374535">
    <property type="component" value="Chromosome 5"/>
</dbReference>
<protein>
    <submittedName>
        <fullName evidence="1">Uncharacterized protein</fullName>
    </submittedName>
</protein>
<keyword evidence="2" id="KW-1185">Reference proteome</keyword>
<evidence type="ECO:0000313" key="2">
    <source>
        <dbReference type="Proteomes" id="UP001374535"/>
    </source>
</evidence>
<accession>A0AAQ3NKG2</accession>
<organism evidence="1 2">
    <name type="scientific">Vigna mungo</name>
    <name type="common">Black gram</name>
    <name type="synonym">Phaseolus mungo</name>
    <dbReference type="NCBI Taxonomy" id="3915"/>
    <lineage>
        <taxon>Eukaryota</taxon>
        <taxon>Viridiplantae</taxon>
        <taxon>Streptophyta</taxon>
        <taxon>Embryophyta</taxon>
        <taxon>Tracheophyta</taxon>
        <taxon>Spermatophyta</taxon>
        <taxon>Magnoliopsida</taxon>
        <taxon>eudicotyledons</taxon>
        <taxon>Gunneridae</taxon>
        <taxon>Pentapetalae</taxon>
        <taxon>rosids</taxon>
        <taxon>fabids</taxon>
        <taxon>Fabales</taxon>
        <taxon>Fabaceae</taxon>
        <taxon>Papilionoideae</taxon>
        <taxon>50 kb inversion clade</taxon>
        <taxon>NPAAA clade</taxon>
        <taxon>indigoferoid/millettioid clade</taxon>
        <taxon>Phaseoleae</taxon>
        <taxon>Vigna</taxon>
    </lineage>
</organism>